<reference evidence="2 3" key="1">
    <citation type="submission" date="2024-01" db="EMBL/GenBank/DDBJ databases">
        <title>Maribacter spp. originated from different algae showed divergent polysaccharides utilization ability.</title>
        <authorList>
            <person name="Wang H."/>
            <person name="Wu Y."/>
        </authorList>
    </citation>
    <scope>NUCLEOTIDE SEQUENCE [LARGE SCALE GENOMIC DNA]</scope>
    <source>
        <strain evidence="2 3">PR1</strain>
    </source>
</reference>
<dbReference type="InterPro" id="IPR000305">
    <property type="entry name" value="GIY-YIG_endonuc"/>
</dbReference>
<dbReference type="RefSeq" id="WP_272649901.1">
    <property type="nucleotide sequence ID" value="NZ_JAZDDG010000001.1"/>
</dbReference>
<accession>A0ABU7IQ50</accession>
<organism evidence="2 3">
    <name type="scientific">Maribacter cobaltidurans</name>
    <dbReference type="NCBI Taxonomy" id="1178778"/>
    <lineage>
        <taxon>Bacteria</taxon>
        <taxon>Pseudomonadati</taxon>
        <taxon>Bacteroidota</taxon>
        <taxon>Flavobacteriia</taxon>
        <taxon>Flavobacteriales</taxon>
        <taxon>Flavobacteriaceae</taxon>
        <taxon>Maribacter</taxon>
    </lineage>
</organism>
<dbReference type="PROSITE" id="PS50164">
    <property type="entry name" value="GIY_YIG"/>
    <property type="match status" value="1"/>
</dbReference>
<dbReference type="InterPro" id="IPR035901">
    <property type="entry name" value="GIY-YIG_endonuc_sf"/>
</dbReference>
<dbReference type="Proteomes" id="UP001356308">
    <property type="component" value="Unassembled WGS sequence"/>
</dbReference>
<comment type="caution">
    <text evidence="2">The sequence shown here is derived from an EMBL/GenBank/DDBJ whole genome shotgun (WGS) entry which is preliminary data.</text>
</comment>
<protein>
    <submittedName>
        <fullName evidence="2">GIY-YIG nuclease family protein</fullName>
    </submittedName>
</protein>
<keyword evidence="3" id="KW-1185">Reference proteome</keyword>
<evidence type="ECO:0000259" key="1">
    <source>
        <dbReference type="PROSITE" id="PS50164"/>
    </source>
</evidence>
<dbReference type="EMBL" id="JAZDDG010000001">
    <property type="protein sequence ID" value="MEE1975084.1"/>
    <property type="molecule type" value="Genomic_DNA"/>
</dbReference>
<evidence type="ECO:0000313" key="2">
    <source>
        <dbReference type="EMBL" id="MEE1975084.1"/>
    </source>
</evidence>
<name>A0ABU7IQ50_9FLAO</name>
<dbReference type="Pfam" id="PF01541">
    <property type="entry name" value="GIY-YIG"/>
    <property type="match status" value="1"/>
</dbReference>
<feature type="domain" description="GIY-YIG" evidence="1">
    <location>
        <begin position="1"/>
        <end position="77"/>
    </location>
</feature>
<dbReference type="Gene3D" id="3.40.1440.10">
    <property type="entry name" value="GIY-YIG endonuclease"/>
    <property type="match status" value="1"/>
</dbReference>
<evidence type="ECO:0000313" key="3">
    <source>
        <dbReference type="Proteomes" id="UP001356308"/>
    </source>
</evidence>
<gene>
    <name evidence="2" type="ORF">V1I91_03320</name>
</gene>
<proteinExistence type="predicted"/>
<sequence length="94" mass="11220">MHYVYIIQSFMDKSFYIGKTSNLETRLIFHNNVELNTGVTRRKIPWQYFFTLPVDNALIAGKIENHIKKMKSRQYIKNLVKHPEMGKTLIKRFS</sequence>
<dbReference type="SUPFAM" id="SSF82771">
    <property type="entry name" value="GIY-YIG endonuclease"/>
    <property type="match status" value="1"/>
</dbReference>